<evidence type="ECO:0000256" key="5">
    <source>
        <dbReference type="PROSITE-ProRule" id="PRU00335"/>
    </source>
</evidence>
<dbReference type="SUPFAM" id="SSF48498">
    <property type="entry name" value="Tetracyclin repressor-like, C-terminal domain"/>
    <property type="match status" value="1"/>
</dbReference>
<reference evidence="7 8" key="1">
    <citation type="submission" date="2023-04" db="EMBL/GenBank/DDBJ databases">
        <title>Funneling lignin-derived compounds into biodiesel using alkali-halophilic Citricoccus sp. P2.</title>
        <authorList>
            <person name="Luo C.-B."/>
        </authorList>
    </citation>
    <scope>NUCLEOTIDE SEQUENCE [LARGE SCALE GENOMIC DNA]</scope>
    <source>
        <strain evidence="7 8">P2</strain>
    </source>
</reference>
<dbReference type="InterPro" id="IPR009057">
    <property type="entry name" value="Homeodomain-like_sf"/>
</dbReference>
<evidence type="ECO:0000256" key="4">
    <source>
        <dbReference type="ARBA" id="ARBA00023163"/>
    </source>
</evidence>
<dbReference type="SUPFAM" id="SSF46689">
    <property type="entry name" value="Homeodomain-like"/>
    <property type="match status" value="1"/>
</dbReference>
<dbReference type="EMBL" id="CP121252">
    <property type="protein sequence ID" value="WFP16342.1"/>
    <property type="molecule type" value="Genomic_DNA"/>
</dbReference>
<keyword evidence="4" id="KW-0804">Transcription</keyword>
<dbReference type="RefSeq" id="WP_278157489.1">
    <property type="nucleotide sequence ID" value="NZ_CP121252.1"/>
</dbReference>
<name>A0ABY8H5C7_9MICC</name>
<keyword evidence="1" id="KW-0678">Repressor</keyword>
<dbReference type="InterPro" id="IPR001647">
    <property type="entry name" value="HTH_TetR"/>
</dbReference>
<dbReference type="Gene3D" id="1.10.357.10">
    <property type="entry name" value="Tetracycline Repressor, domain 2"/>
    <property type="match status" value="1"/>
</dbReference>
<evidence type="ECO:0000313" key="7">
    <source>
        <dbReference type="EMBL" id="WFP16342.1"/>
    </source>
</evidence>
<protein>
    <submittedName>
        <fullName evidence="7">TetR/AcrR family transcriptional regulator</fullName>
    </submittedName>
</protein>
<dbReference type="Pfam" id="PF00440">
    <property type="entry name" value="TetR_N"/>
    <property type="match status" value="1"/>
</dbReference>
<dbReference type="Pfam" id="PF13977">
    <property type="entry name" value="TetR_C_6"/>
    <property type="match status" value="1"/>
</dbReference>
<keyword evidence="3 5" id="KW-0238">DNA-binding</keyword>
<evidence type="ECO:0000256" key="1">
    <source>
        <dbReference type="ARBA" id="ARBA00022491"/>
    </source>
</evidence>
<gene>
    <name evidence="7" type="ORF">P8192_13310</name>
</gene>
<accession>A0ABY8H5C7</accession>
<feature type="domain" description="HTH tetR-type" evidence="6">
    <location>
        <begin position="8"/>
        <end position="68"/>
    </location>
</feature>
<feature type="DNA-binding region" description="H-T-H motif" evidence="5">
    <location>
        <begin position="31"/>
        <end position="50"/>
    </location>
</feature>
<organism evidence="7 8">
    <name type="scientific">Citricoccus muralis</name>
    <dbReference type="NCBI Taxonomy" id="169134"/>
    <lineage>
        <taxon>Bacteria</taxon>
        <taxon>Bacillati</taxon>
        <taxon>Actinomycetota</taxon>
        <taxon>Actinomycetes</taxon>
        <taxon>Micrococcales</taxon>
        <taxon>Micrococcaceae</taxon>
        <taxon>Citricoccus</taxon>
    </lineage>
</organism>
<evidence type="ECO:0000313" key="8">
    <source>
        <dbReference type="Proteomes" id="UP001219037"/>
    </source>
</evidence>
<dbReference type="PROSITE" id="PS50977">
    <property type="entry name" value="HTH_TETR_2"/>
    <property type="match status" value="1"/>
</dbReference>
<dbReference type="InterPro" id="IPR036271">
    <property type="entry name" value="Tet_transcr_reg_TetR-rel_C_sf"/>
</dbReference>
<evidence type="ECO:0000256" key="2">
    <source>
        <dbReference type="ARBA" id="ARBA00023015"/>
    </source>
</evidence>
<proteinExistence type="predicted"/>
<sequence>MPKIVDHEHRRTELVQAALRIVVRSGLSGATMRDIAHEAGFANGAIKPYFQTKADLLLATYEHIYRATNARMRARTRGKRGLAALEGFAEEVLPVNPALQEEAMVFLAFLGKAAQNPEHLRVSRNSMEEWRTWIRDWLAEAIDDGEVGAGLDVDIHADLLLTLAIGAQPMSILDRQRFTSENLRRMVRRHLDRLRGEQDA</sequence>
<dbReference type="PANTHER" id="PTHR30055">
    <property type="entry name" value="HTH-TYPE TRANSCRIPTIONAL REGULATOR RUTR"/>
    <property type="match status" value="1"/>
</dbReference>
<dbReference type="Proteomes" id="UP001219037">
    <property type="component" value="Chromosome"/>
</dbReference>
<keyword evidence="2" id="KW-0805">Transcription regulation</keyword>
<dbReference type="InterPro" id="IPR039538">
    <property type="entry name" value="BetI_C"/>
</dbReference>
<evidence type="ECO:0000256" key="3">
    <source>
        <dbReference type="ARBA" id="ARBA00023125"/>
    </source>
</evidence>
<dbReference type="PANTHER" id="PTHR30055:SF234">
    <property type="entry name" value="HTH-TYPE TRANSCRIPTIONAL REGULATOR BETI"/>
    <property type="match status" value="1"/>
</dbReference>
<evidence type="ECO:0000259" key="6">
    <source>
        <dbReference type="PROSITE" id="PS50977"/>
    </source>
</evidence>
<dbReference type="InterPro" id="IPR050109">
    <property type="entry name" value="HTH-type_TetR-like_transc_reg"/>
</dbReference>
<keyword evidence="8" id="KW-1185">Reference proteome</keyword>